<dbReference type="EMBL" id="MF403008">
    <property type="protein sequence ID" value="AUZ95331.1"/>
    <property type="molecule type" value="Genomic_DNA"/>
</dbReference>
<accession>A0A2L0V0N7</accession>
<protein>
    <recommendedName>
        <fullName evidence="3">Hypervirulence associated protein TUDOR domain-containing protein</fullName>
    </recommendedName>
</protein>
<sequence>MTNFGRNIWLQKGVKVEWFDGHKKGTGVIVALHHEEPVVNYWTKNMDKGVPTSFDVKDDATGNIAKFLAKDIKKIPSNRDKKRRY</sequence>
<dbReference type="KEGG" id="vg:40088575"/>
<reference evidence="1 2" key="1">
    <citation type="submission" date="2017-06" db="EMBL/GenBank/DDBJ databases">
        <authorList>
            <person name="Kim H.J."/>
            <person name="Triplett B.A."/>
        </authorList>
    </citation>
    <scope>NUCLEOTIDE SEQUENCE [LARGE SCALE GENOMIC DNA]</scope>
</reference>
<evidence type="ECO:0000313" key="1">
    <source>
        <dbReference type="EMBL" id="AUZ95331.1"/>
    </source>
</evidence>
<organism evidence="1 2">
    <name type="scientific">Agrobacterium phage Atu_ph07</name>
    <dbReference type="NCBI Taxonomy" id="2024264"/>
    <lineage>
        <taxon>Viruses</taxon>
        <taxon>Duplodnaviria</taxon>
        <taxon>Heunggongvirae</taxon>
        <taxon>Uroviricota</taxon>
        <taxon>Caudoviricetes</taxon>
        <taxon>Polybotosvirus</taxon>
        <taxon>Polybotosvirus Atuph07</taxon>
    </lineage>
</organism>
<name>A0A2L0V0N7_9CAUD</name>
<dbReference type="RefSeq" id="YP_009612237.1">
    <property type="nucleotide sequence ID" value="NC_042013.1"/>
</dbReference>
<dbReference type="Proteomes" id="UP000223025">
    <property type="component" value="Segment"/>
</dbReference>
<dbReference type="GeneID" id="40088575"/>
<keyword evidence="2" id="KW-1185">Reference proteome</keyword>
<evidence type="ECO:0000313" key="2">
    <source>
        <dbReference type="Proteomes" id="UP000223025"/>
    </source>
</evidence>
<evidence type="ECO:0008006" key="3">
    <source>
        <dbReference type="Google" id="ProtNLM"/>
    </source>
</evidence>
<proteinExistence type="predicted"/>